<evidence type="ECO:0000313" key="2">
    <source>
        <dbReference type="EMBL" id="JAD45137.1"/>
    </source>
</evidence>
<reference evidence="2" key="2">
    <citation type="journal article" date="2015" name="Data Brief">
        <title>Shoot transcriptome of the giant reed, Arundo donax.</title>
        <authorList>
            <person name="Barrero R.A."/>
            <person name="Guerrero F.D."/>
            <person name="Moolhuijzen P."/>
            <person name="Goolsby J.A."/>
            <person name="Tidwell J."/>
            <person name="Bellgard S.E."/>
            <person name="Bellgard M.I."/>
        </authorList>
    </citation>
    <scope>NUCLEOTIDE SEQUENCE</scope>
    <source>
        <tissue evidence="2">Shoot tissue taken approximately 20 cm above the soil surface</tissue>
    </source>
</reference>
<protein>
    <submittedName>
        <fullName evidence="2">Uncharacterized protein</fullName>
    </submittedName>
</protein>
<proteinExistence type="predicted"/>
<reference evidence="2" key="1">
    <citation type="submission" date="2014-09" db="EMBL/GenBank/DDBJ databases">
        <authorList>
            <person name="Magalhaes I.L.F."/>
            <person name="Oliveira U."/>
            <person name="Santos F.R."/>
            <person name="Vidigal T.H.D.A."/>
            <person name="Brescovit A.D."/>
            <person name="Santos A.J."/>
        </authorList>
    </citation>
    <scope>NUCLEOTIDE SEQUENCE</scope>
    <source>
        <tissue evidence="2">Shoot tissue taken approximately 20 cm above the soil surface</tissue>
    </source>
</reference>
<evidence type="ECO:0000256" key="1">
    <source>
        <dbReference type="SAM" id="MobiDB-lite"/>
    </source>
</evidence>
<name>A0A0A9ADK4_ARUDO</name>
<dbReference type="AlphaFoldDB" id="A0A0A9ADK4"/>
<feature type="region of interest" description="Disordered" evidence="1">
    <location>
        <begin position="1"/>
        <end position="28"/>
    </location>
</feature>
<dbReference type="EMBL" id="GBRH01252758">
    <property type="protein sequence ID" value="JAD45137.1"/>
    <property type="molecule type" value="Transcribed_RNA"/>
</dbReference>
<sequence>MATPQLKRGEKEAKLTGDGSRGKSRAQQALPFILTMRDCIPHMNTNHTQPLI</sequence>
<accession>A0A0A9ADK4</accession>
<organism evidence="2">
    <name type="scientific">Arundo donax</name>
    <name type="common">Giant reed</name>
    <name type="synonym">Donax arundinaceus</name>
    <dbReference type="NCBI Taxonomy" id="35708"/>
    <lineage>
        <taxon>Eukaryota</taxon>
        <taxon>Viridiplantae</taxon>
        <taxon>Streptophyta</taxon>
        <taxon>Embryophyta</taxon>
        <taxon>Tracheophyta</taxon>
        <taxon>Spermatophyta</taxon>
        <taxon>Magnoliopsida</taxon>
        <taxon>Liliopsida</taxon>
        <taxon>Poales</taxon>
        <taxon>Poaceae</taxon>
        <taxon>PACMAD clade</taxon>
        <taxon>Arundinoideae</taxon>
        <taxon>Arundineae</taxon>
        <taxon>Arundo</taxon>
    </lineage>
</organism>